<sequence length="222" mass="26037">MKQLLAFFTILLLLPFSKRPSADLEKFEEILDPEKSEILTKLTEDFENNFLAKRYPDMDISDSYWNFMIDITQQNFPEKKELISEENEKMFISSGLFKEIYLSPDSVWIRDKEVITQWTYIDDGGKIKSYKTSNYVSPKDSVKIDSIIELEKKLVKFNFQGNYFKAIKVAKSKSPFIDLYYNYAEAIGSFVPVHLILQGIKDYNLDYTDPVERRVLVLTLIN</sequence>
<keyword evidence="2" id="KW-1185">Reference proteome</keyword>
<accession>A0ABY5Y9C7</accession>
<organism evidence="1 2">
    <name type="scientific">Maribacter litopenaei</name>
    <dbReference type="NCBI Taxonomy" id="2976127"/>
    <lineage>
        <taxon>Bacteria</taxon>
        <taxon>Pseudomonadati</taxon>
        <taxon>Bacteroidota</taxon>
        <taxon>Flavobacteriia</taxon>
        <taxon>Flavobacteriales</taxon>
        <taxon>Flavobacteriaceae</taxon>
        <taxon>Maribacter</taxon>
    </lineage>
</organism>
<dbReference type="Proteomes" id="UP001059209">
    <property type="component" value="Chromosome"/>
</dbReference>
<evidence type="ECO:0000313" key="1">
    <source>
        <dbReference type="EMBL" id="UWX55647.1"/>
    </source>
</evidence>
<protein>
    <submittedName>
        <fullName evidence="1">Uncharacterized protein</fullName>
    </submittedName>
</protein>
<gene>
    <name evidence="1" type="ORF">NYZ99_04110</name>
</gene>
<name>A0ABY5Y9C7_9FLAO</name>
<dbReference type="EMBL" id="CP104205">
    <property type="protein sequence ID" value="UWX55647.1"/>
    <property type="molecule type" value="Genomic_DNA"/>
</dbReference>
<reference evidence="1" key="1">
    <citation type="submission" date="2022-09" db="EMBL/GenBank/DDBJ databases">
        <title>Maribacter litopenaei sp. nov., isolated from the intestinal tract of the Pacific White Shrimp, Litopenaeus vannamei.</title>
        <authorList>
            <person name="Kim S.Y."/>
            <person name="Hwang C.Y."/>
        </authorList>
    </citation>
    <scope>NUCLEOTIDE SEQUENCE</scope>
    <source>
        <strain evidence="1">HL-LV01</strain>
    </source>
</reference>
<dbReference type="RefSeq" id="WP_260573699.1">
    <property type="nucleotide sequence ID" value="NZ_CP104205.1"/>
</dbReference>
<proteinExistence type="predicted"/>
<evidence type="ECO:0000313" key="2">
    <source>
        <dbReference type="Proteomes" id="UP001059209"/>
    </source>
</evidence>